<dbReference type="EMBL" id="LR877148">
    <property type="protein sequence ID" value="CAD2215190.1"/>
    <property type="molecule type" value="Genomic_DNA"/>
</dbReference>
<sequence length="677" mass="77046">MKHHITNSLDAFREENIEPLHPEERKVSGVTWKNWGPDMSGEVSPCFKGGFLFRIFSPQKRLWALYNDTYVYEMHSTFTLAADAQFEPAPGVEKVTLEDGQIQLTVVVYPMETKVVMEGDRLKFRSVYDGRALSAEYLESKAREAEKNVVACTNLVRELTSSMSDEEVLQRCIKEDLMFVDPSFPPSHGSIDPSKKMTRSPWQRPSDYLPKRFHKHIRLFRSPITPDSTQRGDLGDSWVISGIAAIAENEKHIKDLFRHPSQQAVNTLTEEKHGAHRIMMNTSGLWRSVIIDDYLPILGNQPRFARSSKDYCETWVSMLEKAYAKRNRGYSKIISGDPLFAIRDFTGFPTCRLDAKFREGMESPELGNQFYERLLADYENGHMILFSTPGNSDARSKSPRYTENGVFIGYAYSVIEVAKVGDVKLLRLRNPWASSSVWKGRWAPGSELWARNPEIAAAFPGYDTVDHSFIMDWEETLNFFVGCGVVFNHFNYADYRISSQFTGAAAGVCLKVTVTEPTTLTIILSHEDRRGTPKEKEDYIPIMLSLASRSNEEKNEYTLVTNSTADIEHPSSGFTFLQGRDIYLMHTFTPEKSPYMIIPRRLYNESQTEEVPFVLGVLAQLPFTPYGQAQVHLCKPGEKNKVFSNYLTFIDDAEDVTLTFQVKNKAAVNEVTSNKLN</sequence>
<reference evidence="5 6" key="1">
    <citation type="submission" date="2020-08" db="EMBL/GenBank/DDBJ databases">
        <authorList>
            <person name="Newling K."/>
            <person name="Davey J."/>
            <person name="Forrester S."/>
        </authorList>
    </citation>
    <scope>NUCLEOTIDE SEQUENCE [LARGE SCALE GENOMIC DNA]</scope>
    <source>
        <strain evidence="6">Crithidia deanei Carvalho (ATCC PRA-265)</strain>
    </source>
</reference>
<dbReference type="InterPro" id="IPR022684">
    <property type="entry name" value="Calpain_cysteine_protease"/>
</dbReference>
<dbReference type="InterPro" id="IPR015232">
    <property type="entry name" value="DUF1935"/>
</dbReference>
<evidence type="ECO:0000259" key="4">
    <source>
        <dbReference type="PROSITE" id="PS50203"/>
    </source>
</evidence>
<feature type="region of interest" description="Disordered" evidence="3">
    <location>
        <begin position="184"/>
        <end position="203"/>
    </location>
</feature>
<comment type="caution">
    <text evidence="2">Lacks conserved residue(s) required for the propagation of feature annotation.</text>
</comment>
<dbReference type="Gene3D" id="3.90.70.10">
    <property type="entry name" value="Cysteine proteinases"/>
    <property type="match status" value="1"/>
</dbReference>
<feature type="domain" description="Calpain catalytic" evidence="4">
    <location>
        <begin position="178"/>
        <end position="480"/>
    </location>
</feature>
<dbReference type="GO" id="GO:0006508">
    <property type="term" value="P:proteolysis"/>
    <property type="evidence" value="ECO:0007669"/>
    <property type="project" value="InterPro"/>
</dbReference>
<dbReference type="CDD" id="cd00044">
    <property type="entry name" value="CysPc"/>
    <property type="match status" value="1"/>
</dbReference>
<dbReference type="PANTHER" id="PTHR10183">
    <property type="entry name" value="CALPAIN"/>
    <property type="match status" value="1"/>
</dbReference>
<feature type="active site" evidence="1">
    <location>
        <position position="430"/>
    </location>
</feature>
<dbReference type="Pfam" id="PF09149">
    <property type="entry name" value="DUF1935"/>
    <property type="match status" value="1"/>
</dbReference>
<dbReference type="SMART" id="SM00230">
    <property type="entry name" value="CysPc"/>
    <property type="match status" value="1"/>
</dbReference>
<evidence type="ECO:0000256" key="3">
    <source>
        <dbReference type="SAM" id="MobiDB-lite"/>
    </source>
</evidence>
<keyword evidence="6" id="KW-1185">Reference proteome</keyword>
<dbReference type="InterPro" id="IPR001300">
    <property type="entry name" value="Peptidase_C2_calpain_cat"/>
</dbReference>
<name>A0A7G2C5Z3_9TRYP</name>
<evidence type="ECO:0000256" key="1">
    <source>
        <dbReference type="PIRSR" id="PIRSR622684-1"/>
    </source>
</evidence>
<dbReference type="Pfam" id="PF00648">
    <property type="entry name" value="Peptidase_C2"/>
    <property type="match status" value="1"/>
</dbReference>
<dbReference type="PANTHER" id="PTHR10183:SF423">
    <property type="entry name" value="LEUCINE-RICH REPEAT PROTEIN (LRRP)"/>
    <property type="match status" value="1"/>
</dbReference>
<proteinExistence type="predicted"/>
<dbReference type="Gene3D" id="2.60.40.1180">
    <property type="entry name" value="Golgi alpha-mannosidase II"/>
    <property type="match status" value="1"/>
</dbReference>
<dbReference type="SUPFAM" id="SSF54001">
    <property type="entry name" value="Cysteine proteinases"/>
    <property type="match status" value="1"/>
</dbReference>
<evidence type="ECO:0000313" key="5">
    <source>
        <dbReference type="EMBL" id="CAD2215190.1"/>
    </source>
</evidence>
<dbReference type="InterPro" id="IPR036310">
    <property type="entry name" value="Smp-1-like_sf"/>
</dbReference>
<organism evidence="5 6">
    <name type="scientific">Angomonas deanei</name>
    <dbReference type="NCBI Taxonomy" id="59799"/>
    <lineage>
        <taxon>Eukaryota</taxon>
        <taxon>Discoba</taxon>
        <taxon>Euglenozoa</taxon>
        <taxon>Kinetoplastea</taxon>
        <taxon>Metakinetoplastina</taxon>
        <taxon>Trypanosomatida</taxon>
        <taxon>Trypanosomatidae</taxon>
        <taxon>Strigomonadinae</taxon>
        <taxon>Angomonas</taxon>
    </lineage>
</organism>
<dbReference type="InterPro" id="IPR038765">
    <property type="entry name" value="Papain-like_cys_pep_sf"/>
</dbReference>
<protein>
    <recommendedName>
        <fullName evidence="4">Calpain catalytic domain-containing protein</fullName>
    </recommendedName>
</protein>
<dbReference type="Proteomes" id="UP000515908">
    <property type="component" value="Chromosome 04"/>
</dbReference>
<dbReference type="VEuPathDB" id="TriTrypDB:ADEAN_000264500"/>
<evidence type="ECO:0000313" key="6">
    <source>
        <dbReference type="Proteomes" id="UP000515908"/>
    </source>
</evidence>
<dbReference type="InterPro" id="IPR013780">
    <property type="entry name" value="Glyco_hydro_b"/>
</dbReference>
<dbReference type="GO" id="GO:0004198">
    <property type="term" value="F:calcium-dependent cysteine-type endopeptidase activity"/>
    <property type="evidence" value="ECO:0007669"/>
    <property type="project" value="InterPro"/>
</dbReference>
<evidence type="ECO:0000256" key="2">
    <source>
        <dbReference type="PROSITE-ProRule" id="PRU00239"/>
    </source>
</evidence>
<dbReference type="PROSITE" id="PS50203">
    <property type="entry name" value="CALPAIN_CAT"/>
    <property type="match status" value="1"/>
</dbReference>
<dbReference type="SUPFAM" id="SSF101601">
    <property type="entry name" value="Smp-1-like"/>
    <property type="match status" value="1"/>
</dbReference>
<dbReference type="AlphaFoldDB" id="A0A7G2C5Z3"/>
<gene>
    <name evidence="5" type="ORF">ADEAN_000264500</name>
</gene>
<accession>A0A7G2C5Z3</accession>
<dbReference type="PRINTS" id="PR00704">
    <property type="entry name" value="CALPAIN"/>
</dbReference>